<evidence type="ECO:0000259" key="1">
    <source>
        <dbReference type="PROSITE" id="PS50835"/>
    </source>
</evidence>
<proteinExistence type="predicted"/>
<accession>A0A9Q1BXZ5</accession>
<evidence type="ECO:0000313" key="2">
    <source>
        <dbReference type="EMBL" id="KAJ8034581.1"/>
    </source>
</evidence>
<dbReference type="InterPro" id="IPR013783">
    <property type="entry name" value="Ig-like_fold"/>
</dbReference>
<dbReference type="Pfam" id="PF08204">
    <property type="entry name" value="V-set_CD47"/>
    <property type="match status" value="1"/>
</dbReference>
<comment type="caution">
    <text evidence="2">The sequence shown here is derived from an EMBL/GenBank/DDBJ whole genome shotgun (WGS) entry which is preliminary data.</text>
</comment>
<reference evidence="2" key="1">
    <citation type="submission" date="2021-10" db="EMBL/GenBank/DDBJ databases">
        <title>Tropical sea cucumber genome reveals ecological adaptation and Cuvierian tubules defense mechanism.</title>
        <authorList>
            <person name="Chen T."/>
        </authorList>
    </citation>
    <scope>NUCLEOTIDE SEQUENCE</scope>
    <source>
        <strain evidence="2">Nanhai2018</strain>
        <tissue evidence="2">Muscle</tissue>
    </source>
</reference>
<feature type="domain" description="Ig-like" evidence="1">
    <location>
        <begin position="5"/>
        <end position="84"/>
    </location>
</feature>
<dbReference type="AlphaFoldDB" id="A0A9Q1BXZ5"/>
<dbReference type="InterPro" id="IPR013270">
    <property type="entry name" value="CD47_Vset"/>
</dbReference>
<evidence type="ECO:0000313" key="3">
    <source>
        <dbReference type="Proteomes" id="UP001152320"/>
    </source>
</evidence>
<dbReference type="InterPro" id="IPR007110">
    <property type="entry name" value="Ig-like_dom"/>
</dbReference>
<dbReference type="EMBL" id="JAIZAY010000010">
    <property type="protein sequence ID" value="KAJ8034581.1"/>
    <property type="molecule type" value="Genomic_DNA"/>
</dbReference>
<gene>
    <name evidence="2" type="ORF">HOLleu_21482</name>
</gene>
<dbReference type="Proteomes" id="UP001152320">
    <property type="component" value="Chromosome 10"/>
</dbReference>
<dbReference type="PROSITE" id="PS50835">
    <property type="entry name" value="IG_LIKE"/>
    <property type="match status" value="1"/>
</dbReference>
<dbReference type="SUPFAM" id="SSF48726">
    <property type="entry name" value="Immunoglobulin"/>
    <property type="match status" value="1"/>
</dbReference>
<keyword evidence="3" id="KW-1185">Reference proteome</keyword>
<organism evidence="2 3">
    <name type="scientific">Holothuria leucospilota</name>
    <name type="common">Black long sea cucumber</name>
    <name type="synonym">Mertensiothuria leucospilota</name>
    <dbReference type="NCBI Taxonomy" id="206669"/>
    <lineage>
        <taxon>Eukaryota</taxon>
        <taxon>Metazoa</taxon>
        <taxon>Echinodermata</taxon>
        <taxon>Eleutherozoa</taxon>
        <taxon>Echinozoa</taxon>
        <taxon>Holothuroidea</taxon>
        <taxon>Aspidochirotacea</taxon>
        <taxon>Aspidochirotida</taxon>
        <taxon>Holothuriidae</taxon>
        <taxon>Holothuria</taxon>
    </lineage>
</organism>
<dbReference type="InterPro" id="IPR036179">
    <property type="entry name" value="Ig-like_dom_sf"/>
</dbReference>
<protein>
    <recommendedName>
        <fullName evidence="1">Ig-like domain-containing protein</fullName>
    </recommendedName>
</protein>
<name>A0A9Q1BXZ5_HOLLE</name>
<dbReference type="Gene3D" id="2.60.40.10">
    <property type="entry name" value="Immunoglobulins"/>
    <property type="match status" value="1"/>
</dbReference>
<sequence>MNDSPNLVTLSILKNSSITINCSSSTNSSMTHVWWFNGIIIFANSFQPTEIGISNVQGTYVNSSFSYLRFDGFSQINTGNYTCRDGNTVNKFFMLDIKGKFMPA</sequence>